<dbReference type="PRINTS" id="PR00455">
    <property type="entry name" value="HTHTETR"/>
</dbReference>
<organism evidence="3">
    <name type="scientific">marine metagenome</name>
    <dbReference type="NCBI Taxonomy" id="408172"/>
    <lineage>
        <taxon>unclassified sequences</taxon>
        <taxon>metagenomes</taxon>
        <taxon>ecological metagenomes</taxon>
    </lineage>
</organism>
<accession>A0A383C570</accession>
<dbReference type="Gene3D" id="1.10.10.60">
    <property type="entry name" value="Homeodomain-like"/>
    <property type="match status" value="1"/>
</dbReference>
<dbReference type="PROSITE" id="PS50977">
    <property type="entry name" value="HTH_TETR_2"/>
    <property type="match status" value="1"/>
</dbReference>
<feature type="domain" description="HTH tetR-type" evidence="2">
    <location>
        <begin position="19"/>
        <end position="53"/>
    </location>
</feature>
<evidence type="ECO:0000259" key="2">
    <source>
        <dbReference type="PROSITE" id="PS50977"/>
    </source>
</evidence>
<dbReference type="AlphaFoldDB" id="A0A383C570"/>
<dbReference type="GO" id="GO:0003677">
    <property type="term" value="F:DNA binding"/>
    <property type="evidence" value="ECO:0007669"/>
    <property type="project" value="UniProtKB-KW"/>
</dbReference>
<dbReference type="EMBL" id="UINC01205937">
    <property type="protein sequence ID" value="SVE27332.1"/>
    <property type="molecule type" value="Genomic_DNA"/>
</dbReference>
<proteinExistence type="predicted"/>
<sequence>MIPSTETVTRAKPGRPVDPGVRNAILDAALQLLAEEGYTRMSMDAVAKKAGVT</sequence>
<keyword evidence="1" id="KW-0238">DNA-binding</keyword>
<protein>
    <recommendedName>
        <fullName evidence="2">HTH tetR-type domain-containing protein</fullName>
    </recommendedName>
</protein>
<dbReference type="InterPro" id="IPR009057">
    <property type="entry name" value="Homeodomain-like_sf"/>
</dbReference>
<name>A0A383C570_9ZZZZ</name>
<reference evidence="3" key="1">
    <citation type="submission" date="2018-05" db="EMBL/GenBank/DDBJ databases">
        <authorList>
            <person name="Lanie J.A."/>
            <person name="Ng W.-L."/>
            <person name="Kazmierczak K.M."/>
            <person name="Andrzejewski T.M."/>
            <person name="Davidsen T.M."/>
            <person name="Wayne K.J."/>
            <person name="Tettelin H."/>
            <person name="Glass J.I."/>
            <person name="Rusch D."/>
            <person name="Podicherti R."/>
            <person name="Tsui H.-C.T."/>
            <person name="Winkler M.E."/>
        </authorList>
    </citation>
    <scope>NUCLEOTIDE SEQUENCE</scope>
</reference>
<dbReference type="InterPro" id="IPR001647">
    <property type="entry name" value="HTH_TetR"/>
</dbReference>
<dbReference type="Pfam" id="PF00440">
    <property type="entry name" value="TetR_N"/>
    <property type="match status" value="1"/>
</dbReference>
<evidence type="ECO:0000256" key="1">
    <source>
        <dbReference type="ARBA" id="ARBA00023125"/>
    </source>
</evidence>
<gene>
    <name evidence="3" type="ORF">METZ01_LOCUS480186</name>
</gene>
<feature type="non-terminal residue" evidence="3">
    <location>
        <position position="53"/>
    </location>
</feature>
<evidence type="ECO:0000313" key="3">
    <source>
        <dbReference type="EMBL" id="SVE27332.1"/>
    </source>
</evidence>
<dbReference type="SUPFAM" id="SSF46689">
    <property type="entry name" value="Homeodomain-like"/>
    <property type="match status" value="1"/>
</dbReference>